<dbReference type="PANTHER" id="PTHR35807:SF1">
    <property type="entry name" value="TRANSCRIPTIONAL REGULATOR REDD"/>
    <property type="match status" value="1"/>
</dbReference>
<evidence type="ECO:0000313" key="10">
    <source>
        <dbReference type="EMBL" id="MBY8884858.1"/>
    </source>
</evidence>
<evidence type="ECO:0000256" key="3">
    <source>
        <dbReference type="ARBA" id="ARBA00023012"/>
    </source>
</evidence>
<evidence type="ECO:0000256" key="7">
    <source>
        <dbReference type="PROSITE-ProRule" id="PRU01091"/>
    </source>
</evidence>
<dbReference type="SMART" id="SM00028">
    <property type="entry name" value="TPR"/>
    <property type="match status" value="5"/>
</dbReference>
<dbReference type="SUPFAM" id="SSF46894">
    <property type="entry name" value="C-terminal effector domain of the bipartite response regulators"/>
    <property type="match status" value="1"/>
</dbReference>
<dbReference type="InterPro" id="IPR001867">
    <property type="entry name" value="OmpR/PhoB-type_DNA-bd"/>
</dbReference>
<dbReference type="InterPro" id="IPR005158">
    <property type="entry name" value="BTAD"/>
</dbReference>
<dbReference type="Gene3D" id="3.40.50.300">
    <property type="entry name" value="P-loop containing nucleotide triphosphate hydrolases"/>
    <property type="match status" value="1"/>
</dbReference>
<dbReference type="RefSeq" id="WP_222975656.1">
    <property type="nucleotide sequence ID" value="NZ_JAINVZ010000004.1"/>
</dbReference>
<dbReference type="Pfam" id="PF13424">
    <property type="entry name" value="TPR_12"/>
    <property type="match status" value="2"/>
</dbReference>
<keyword evidence="6" id="KW-0804">Transcription</keyword>
<dbReference type="PRINTS" id="PR00364">
    <property type="entry name" value="DISEASERSIST"/>
</dbReference>
<keyword evidence="4" id="KW-0805">Transcription regulation</keyword>
<dbReference type="Gene3D" id="1.25.40.10">
    <property type="entry name" value="Tetratricopeptide repeat domain"/>
    <property type="match status" value="2"/>
</dbReference>
<sequence length="997" mass="107248">MDGGTAPGLRFALLGPVRAWRGEETLPAGSPQQRALLAALLLRGGRTATADELIDALWGEAPPDSALAALRTYAFRLRKVLGADALTSESGGYALRTGADTLDVTRAEEYAVEAEKARAGGETARARELLAHALDLWDGEPLAGLPGPYAEAYRTRLSERRLALLETRLELDLELGGHTDAVSVLTTLSAEHPLRERLRALLMLALYRSGRQAEALGVYADTRRLLAEELGVDPCAELNELYQRILRADPDLAAQPTGAEDAPAAGSAVRPAQLPAAVVDFTGRTAFVDELVEELSTADSGVMALSAVAGIGGVGKTTLAVHVAHAARDAFPDGQLYVDLQGQDARPSEPETVLASFLRALGTPDAAIPEGLEDRAALYRSVLDGRRVLALLDNAHDAAQVRPLLPGTPGCAALITSRVRMVDLAGAHLVDLDVMSPEEALQLFTKIVGTERVMTERQAALDVVAACGFLPLAIRIAASRLATRRTWTVSVLARKLSDSRRRLDELKAGDLAVKATFELGYGQLADHQARAFRLLALPEGPDISLDAAAAVLDMDAYEAEELLEALVDISLLESAAPARYRYHDLLRLYARDRAEQHETPADRRAALSRLLDFYLATAASAYEMENPGDRVLSHMAPTSREGRTFTTQAESLEWLFTEATGVLAAVRQASGASGAEQVRQPGEESVRAERTTGAGCLRRAVDLLFMTQNLMESGVHARAYEQCAQAVATAATGSGDALVEGRARVLLGRIQSWSSSRWAEADVQAQRAQLLGLASEDLLTCSYAPNLRSLIARDQRRFAEAEEYCLHALRSFRDDHNEHGAASALSNIARVRIELGQPDAAIDAAEQGVTLMRRIGAGYRLGNSLYALAIALTVSGRLDEALTALDEALAIFRDARQPLWEGLTLYRMADVHFTAGHFRLAATHAEQSLVLLNEGSGHWMRTYALTVLGHALDGIGQPDRARACWRDALDSSPDPKSGEAQKLRLLLERPAASALAV</sequence>
<keyword evidence="2" id="KW-0677">Repeat</keyword>
<protein>
    <submittedName>
        <fullName evidence="10">Tetratricopeptide repeat protein</fullName>
    </submittedName>
</protein>
<keyword evidence="3" id="KW-0902">Two-component regulatory system</keyword>
<dbReference type="SUPFAM" id="SSF52540">
    <property type="entry name" value="P-loop containing nucleoside triphosphate hydrolases"/>
    <property type="match status" value="1"/>
</dbReference>
<dbReference type="InterPro" id="IPR051677">
    <property type="entry name" value="AfsR-DnrI-RedD_regulator"/>
</dbReference>
<evidence type="ECO:0000256" key="1">
    <source>
        <dbReference type="ARBA" id="ARBA00005820"/>
    </source>
</evidence>
<dbReference type="Pfam" id="PF00486">
    <property type="entry name" value="Trans_reg_C"/>
    <property type="match status" value="1"/>
</dbReference>
<dbReference type="InterPro" id="IPR011990">
    <property type="entry name" value="TPR-like_helical_dom_sf"/>
</dbReference>
<dbReference type="PROSITE" id="PS51755">
    <property type="entry name" value="OMPR_PHOB"/>
    <property type="match status" value="1"/>
</dbReference>
<feature type="region of interest" description="Disordered" evidence="8">
    <location>
        <begin position="672"/>
        <end position="691"/>
    </location>
</feature>
<evidence type="ECO:0000313" key="11">
    <source>
        <dbReference type="Proteomes" id="UP001198565"/>
    </source>
</evidence>
<evidence type="ECO:0000256" key="4">
    <source>
        <dbReference type="ARBA" id="ARBA00023015"/>
    </source>
</evidence>
<dbReference type="InterPro" id="IPR002182">
    <property type="entry name" value="NB-ARC"/>
</dbReference>
<feature type="compositionally biased region" description="Basic and acidic residues" evidence="8">
    <location>
        <begin position="681"/>
        <end position="690"/>
    </location>
</feature>
<comment type="caution">
    <text evidence="10">The sequence shown here is derived from an EMBL/GenBank/DDBJ whole genome shotgun (WGS) entry which is preliminary data.</text>
</comment>
<dbReference type="SMART" id="SM01043">
    <property type="entry name" value="BTAD"/>
    <property type="match status" value="1"/>
</dbReference>
<reference evidence="10 11" key="1">
    <citation type="submission" date="2021-08" db="EMBL/GenBank/DDBJ databases">
        <title>Streptomyces sp. PTM05 isolated from lichen.</title>
        <authorList>
            <person name="Somphong A."/>
            <person name="Phongsopitanun W."/>
            <person name="Tanasupawat S."/>
        </authorList>
    </citation>
    <scope>NUCLEOTIDE SEQUENCE [LARGE SCALE GENOMIC DNA]</scope>
    <source>
        <strain evidence="10 11">Ptm05</strain>
    </source>
</reference>
<dbReference type="SUPFAM" id="SSF48452">
    <property type="entry name" value="TPR-like"/>
    <property type="match status" value="2"/>
</dbReference>
<dbReference type="InterPro" id="IPR019734">
    <property type="entry name" value="TPR_rpt"/>
</dbReference>
<dbReference type="Proteomes" id="UP001198565">
    <property type="component" value="Unassembled WGS sequence"/>
</dbReference>
<dbReference type="SMART" id="SM00862">
    <property type="entry name" value="Trans_reg_C"/>
    <property type="match status" value="1"/>
</dbReference>
<evidence type="ECO:0000256" key="5">
    <source>
        <dbReference type="ARBA" id="ARBA00023125"/>
    </source>
</evidence>
<dbReference type="CDD" id="cd15831">
    <property type="entry name" value="BTAD"/>
    <property type="match status" value="1"/>
</dbReference>
<dbReference type="Pfam" id="PF03704">
    <property type="entry name" value="BTAD"/>
    <property type="match status" value="1"/>
</dbReference>
<dbReference type="Gene3D" id="1.10.8.430">
    <property type="entry name" value="Helical domain of apoptotic protease-activating factors"/>
    <property type="match status" value="1"/>
</dbReference>
<dbReference type="EMBL" id="JAINVZ010000004">
    <property type="protein sequence ID" value="MBY8884858.1"/>
    <property type="molecule type" value="Genomic_DNA"/>
</dbReference>
<comment type="similarity">
    <text evidence="1">Belongs to the AfsR/DnrI/RedD regulatory family.</text>
</comment>
<evidence type="ECO:0000256" key="6">
    <source>
        <dbReference type="ARBA" id="ARBA00023163"/>
    </source>
</evidence>
<evidence type="ECO:0000256" key="2">
    <source>
        <dbReference type="ARBA" id="ARBA00022737"/>
    </source>
</evidence>
<keyword evidence="11" id="KW-1185">Reference proteome</keyword>
<name>A0ABS7QNV4_9ACTN</name>
<accession>A0ABS7QNV4</accession>
<evidence type="ECO:0000256" key="8">
    <source>
        <dbReference type="SAM" id="MobiDB-lite"/>
    </source>
</evidence>
<gene>
    <name evidence="10" type="ORF">K7472_08355</name>
</gene>
<dbReference type="InterPro" id="IPR036388">
    <property type="entry name" value="WH-like_DNA-bd_sf"/>
</dbReference>
<feature type="DNA-binding region" description="OmpR/PhoB-type" evidence="7">
    <location>
        <begin position="1"/>
        <end position="97"/>
    </location>
</feature>
<dbReference type="Pfam" id="PF00931">
    <property type="entry name" value="NB-ARC"/>
    <property type="match status" value="1"/>
</dbReference>
<dbReference type="InterPro" id="IPR027417">
    <property type="entry name" value="P-loop_NTPase"/>
</dbReference>
<organism evidence="10 11">
    <name type="scientific">Streptantibioticus parmotrematis</name>
    <dbReference type="NCBI Taxonomy" id="2873249"/>
    <lineage>
        <taxon>Bacteria</taxon>
        <taxon>Bacillati</taxon>
        <taxon>Actinomycetota</taxon>
        <taxon>Actinomycetes</taxon>
        <taxon>Kitasatosporales</taxon>
        <taxon>Streptomycetaceae</taxon>
        <taxon>Streptantibioticus</taxon>
    </lineage>
</organism>
<dbReference type="InterPro" id="IPR042197">
    <property type="entry name" value="Apaf_helical"/>
</dbReference>
<dbReference type="InterPro" id="IPR016032">
    <property type="entry name" value="Sig_transdc_resp-reg_C-effctor"/>
</dbReference>
<evidence type="ECO:0000259" key="9">
    <source>
        <dbReference type="PROSITE" id="PS51755"/>
    </source>
</evidence>
<proteinExistence type="inferred from homology"/>
<feature type="domain" description="OmpR/PhoB-type" evidence="9">
    <location>
        <begin position="1"/>
        <end position="97"/>
    </location>
</feature>
<keyword evidence="5 7" id="KW-0238">DNA-binding</keyword>
<dbReference type="Gene3D" id="1.10.10.10">
    <property type="entry name" value="Winged helix-like DNA-binding domain superfamily/Winged helix DNA-binding domain"/>
    <property type="match status" value="2"/>
</dbReference>
<dbReference type="PANTHER" id="PTHR35807">
    <property type="entry name" value="TRANSCRIPTIONAL REGULATOR REDD-RELATED"/>
    <property type="match status" value="1"/>
</dbReference>